<dbReference type="EMBL" id="CAADRA010005362">
    <property type="protein sequence ID" value="VFT88974.1"/>
    <property type="molecule type" value="Genomic_DNA"/>
</dbReference>
<dbReference type="EMBL" id="VJMH01005341">
    <property type="protein sequence ID" value="KAF0697126.1"/>
    <property type="molecule type" value="Genomic_DNA"/>
</dbReference>
<dbReference type="AlphaFoldDB" id="A0A485KUR6"/>
<sequence>MVTSRACCNDVKHVLASMDQRLDFLMALVDALPAKLARMLDGRVDPSGSNLALGNVNAFAETLLHFAQGTSGLLQPVEESATDSPVNEIVGPELDVSTRSAPIVVNPPSPPIEPICPSHDPQPPLAIDSDLAHVLHNMRTCPSPPQPPPLSGRVAGPLQPTKKSPIRNLSPKQIHDVAVSKPTNSATHKYPGTRASKALMHARSSTSLLPPSPLQDICPPSSPAANHGKDNFAANHNEIESSPSPPNAPRLSAIDIAHMEETRPCDAMNSNGQIDDSTTQVPCGEPMLRDGSSIVGNSTDVNPANDMATRPIVEPIQACPAVESAVLLTESSLYISPDESVRRDTPCVITTNNPNTSLDTPDWNNHDNLPNNATNDAHMMCVVATTNKRRRVSDPTMSSSPWRPPPVSPIIATQFPWSDGSRRRAPEGWQCPDVTCRSMWRFWFHGDSVHQIGPFRFLKANDVSDGQSRHLLARCRAVMDPLIKTAMMHDVLTDSLEHLARVPTPDLLAVFDRAFDILLGKTPDGGLLTRHGFTHIHPDEVACYMCSTVYEMMATKGKKGGNNNGQLPRPAVVEARLGP</sequence>
<keyword evidence="4" id="KW-1185">Reference proteome</keyword>
<protein>
    <submittedName>
        <fullName evidence="3">Aste57867_12120 protein</fullName>
    </submittedName>
</protein>
<evidence type="ECO:0000313" key="4">
    <source>
        <dbReference type="Proteomes" id="UP000332933"/>
    </source>
</evidence>
<name>A0A485KUR6_9STRA</name>
<dbReference type="Proteomes" id="UP000332933">
    <property type="component" value="Unassembled WGS sequence"/>
</dbReference>
<feature type="region of interest" description="Disordered" evidence="1">
    <location>
        <begin position="557"/>
        <end position="579"/>
    </location>
</feature>
<feature type="region of interest" description="Disordered" evidence="1">
    <location>
        <begin position="142"/>
        <end position="248"/>
    </location>
</feature>
<reference evidence="2" key="2">
    <citation type="submission" date="2019-06" db="EMBL/GenBank/DDBJ databases">
        <title>Genomics analysis of Aphanomyces spp. identifies a new class of oomycete effector associated with host adaptation.</title>
        <authorList>
            <person name="Gaulin E."/>
        </authorList>
    </citation>
    <scope>NUCLEOTIDE SEQUENCE</scope>
    <source>
        <strain evidence="2">CBS 578.67</strain>
    </source>
</reference>
<evidence type="ECO:0000256" key="1">
    <source>
        <dbReference type="SAM" id="MobiDB-lite"/>
    </source>
</evidence>
<organism evidence="3 4">
    <name type="scientific">Aphanomyces stellatus</name>
    <dbReference type="NCBI Taxonomy" id="120398"/>
    <lineage>
        <taxon>Eukaryota</taxon>
        <taxon>Sar</taxon>
        <taxon>Stramenopiles</taxon>
        <taxon>Oomycota</taxon>
        <taxon>Saprolegniomycetes</taxon>
        <taxon>Saprolegniales</taxon>
        <taxon>Verrucalvaceae</taxon>
        <taxon>Aphanomyces</taxon>
    </lineage>
</organism>
<proteinExistence type="predicted"/>
<accession>A0A485KUR6</accession>
<evidence type="ECO:0000313" key="3">
    <source>
        <dbReference type="EMBL" id="VFT88974.1"/>
    </source>
</evidence>
<gene>
    <name evidence="3" type="primary">Aste57867_12120</name>
    <name evidence="2" type="ORF">As57867_012075</name>
    <name evidence="3" type="ORF">ASTE57867_12120</name>
</gene>
<reference evidence="3 4" key="1">
    <citation type="submission" date="2019-03" db="EMBL/GenBank/DDBJ databases">
        <authorList>
            <person name="Gaulin E."/>
            <person name="Dumas B."/>
        </authorList>
    </citation>
    <scope>NUCLEOTIDE SEQUENCE [LARGE SCALE GENOMIC DNA]</scope>
    <source>
        <strain evidence="3">CBS 568.67</strain>
    </source>
</reference>
<evidence type="ECO:0000313" key="2">
    <source>
        <dbReference type="EMBL" id="KAF0697126.1"/>
    </source>
</evidence>